<evidence type="ECO:0008006" key="10">
    <source>
        <dbReference type="Google" id="ProtNLM"/>
    </source>
</evidence>
<dbReference type="EMBL" id="WVTA01000001">
    <property type="protein sequence ID" value="KAK3216910.1"/>
    <property type="molecule type" value="Genomic_DNA"/>
</dbReference>
<dbReference type="Pfam" id="PF07778">
    <property type="entry name" value="CENP-I"/>
    <property type="match status" value="1"/>
</dbReference>
<reference evidence="8 9" key="1">
    <citation type="submission" date="2021-02" db="EMBL/GenBank/DDBJ databases">
        <title>Genome assembly of Pseudopithomyces chartarum.</title>
        <authorList>
            <person name="Jauregui R."/>
            <person name="Singh J."/>
            <person name="Voisey C."/>
        </authorList>
    </citation>
    <scope>NUCLEOTIDE SEQUENCE [LARGE SCALE GENOMIC DNA]</scope>
    <source>
        <strain evidence="8 9">AGR01</strain>
    </source>
</reference>
<gene>
    <name evidence="8" type="ORF">GRF29_1g1314434</name>
</gene>
<evidence type="ECO:0000256" key="3">
    <source>
        <dbReference type="ARBA" id="ARBA00005470"/>
    </source>
</evidence>
<evidence type="ECO:0000256" key="7">
    <source>
        <dbReference type="SAM" id="MobiDB-lite"/>
    </source>
</evidence>
<keyword evidence="4" id="KW-0158">Chromosome</keyword>
<sequence length="589" mass="65614">MPSLADRMTAAVFQPPTANASAEERPASLHDALEALERASNTKPKQRAVNLPGAVHVICRHAFEHGLDQSSLRGLVHVASVKTELDQTSVTTLIKNLYPSQRVPADVVVTIVGALGQGKGKPTPATQNSFVKWLITVHEIIEDPTVLSRLYSVLFGLLDSISIRLEYARGLGNEPALQGLLRVYKDYYPDIILGSTSASRNSFPPAPDAEWRSRIAAIQERAAAEDAGSEQRNGFKASVTLEGIDNVEDFIEKLDRIELPGQMISFLTDPLLQKYVELTSSPIISQRIQLWLQSCLKDQYNATVEGVVETHFLSDILDGLLKHAQYTKTLLPVIALLHPNTTFCGQVASISAWFMCSLTPTDARVTYFQPVERALLDHGPLSYEHLLGFYVSLYRQWTNRVTPQPSRYGSALGHPDQRALAHPVPIHKHYPEEMTMSFNSIMRDFYNLTWLSRGLVAEPPKCVGLLCEPALRDDLQDYLAELDQEYNINVALNITHNPLLASLSLAAWLEVENEEIDKEGYDPEAIQRHAGPVGQISLEKLRARGGVHVEWEAYRVRVLKWLEERGLGGPKAFMFAASVPLRTKYGDRV</sequence>
<comment type="similarity">
    <text evidence="3">Belongs to the CENP-I/CTF3 family.</text>
</comment>
<dbReference type="PANTHER" id="PTHR48208:SF2">
    <property type="entry name" value="CENTROMERE PROTEIN I"/>
    <property type="match status" value="1"/>
</dbReference>
<keyword evidence="5" id="KW-0539">Nucleus</keyword>
<accession>A0AAN6M5P8</accession>
<dbReference type="AlphaFoldDB" id="A0AAN6M5P8"/>
<evidence type="ECO:0000256" key="5">
    <source>
        <dbReference type="ARBA" id="ARBA00023242"/>
    </source>
</evidence>
<dbReference type="Proteomes" id="UP001280581">
    <property type="component" value="Unassembled WGS sequence"/>
</dbReference>
<name>A0AAN6M5P8_9PLEO</name>
<evidence type="ECO:0000256" key="2">
    <source>
        <dbReference type="ARBA" id="ARBA00004584"/>
    </source>
</evidence>
<keyword evidence="9" id="KW-1185">Reference proteome</keyword>
<dbReference type="InterPro" id="IPR012485">
    <property type="entry name" value="CENP-I"/>
</dbReference>
<comment type="caution">
    <text evidence="8">The sequence shown here is derived from an EMBL/GenBank/DDBJ whole genome shotgun (WGS) entry which is preliminary data.</text>
</comment>
<organism evidence="8 9">
    <name type="scientific">Pseudopithomyces chartarum</name>
    <dbReference type="NCBI Taxonomy" id="1892770"/>
    <lineage>
        <taxon>Eukaryota</taxon>
        <taxon>Fungi</taxon>
        <taxon>Dikarya</taxon>
        <taxon>Ascomycota</taxon>
        <taxon>Pezizomycotina</taxon>
        <taxon>Dothideomycetes</taxon>
        <taxon>Pleosporomycetidae</taxon>
        <taxon>Pleosporales</taxon>
        <taxon>Massarineae</taxon>
        <taxon>Didymosphaeriaceae</taxon>
        <taxon>Pseudopithomyces</taxon>
    </lineage>
</organism>
<evidence type="ECO:0000313" key="8">
    <source>
        <dbReference type="EMBL" id="KAK3216910.1"/>
    </source>
</evidence>
<dbReference type="GO" id="GO:0034080">
    <property type="term" value="P:CENP-A containing chromatin assembly"/>
    <property type="evidence" value="ECO:0007669"/>
    <property type="project" value="TreeGrafter"/>
</dbReference>
<dbReference type="PANTHER" id="PTHR48208">
    <property type="entry name" value="CENTROMERE PROTEIN I"/>
    <property type="match status" value="1"/>
</dbReference>
<dbReference type="GO" id="GO:0005634">
    <property type="term" value="C:nucleus"/>
    <property type="evidence" value="ECO:0007669"/>
    <property type="project" value="UniProtKB-SubCell"/>
</dbReference>
<evidence type="ECO:0000256" key="6">
    <source>
        <dbReference type="ARBA" id="ARBA00023328"/>
    </source>
</evidence>
<evidence type="ECO:0000256" key="4">
    <source>
        <dbReference type="ARBA" id="ARBA00022454"/>
    </source>
</evidence>
<proteinExistence type="inferred from homology"/>
<evidence type="ECO:0000313" key="9">
    <source>
        <dbReference type="Proteomes" id="UP001280581"/>
    </source>
</evidence>
<evidence type="ECO:0000256" key="1">
    <source>
        <dbReference type="ARBA" id="ARBA00004123"/>
    </source>
</evidence>
<dbReference type="GO" id="GO:0000939">
    <property type="term" value="C:inner kinetochore"/>
    <property type="evidence" value="ECO:0007669"/>
    <property type="project" value="TreeGrafter"/>
</dbReference>
<protein>
    <recommendedName>
        <fullName evidence="10">Mis6-domain-containing protein</fullName>
    </recommendedName>
</protein>
<feature type="region of interest" description="Disordered" evidence="7">
    <location>
        <begin position="1"/>
        <end position="24"/>
    </location>
</feature>
<comment type="subcellular location">
    <subcellularLocation>
        <location evidence="2">Chromosome</location>
        <location evidence="2">Centromere</location>
    </subcellularLocation>
    <subcellularLocation>
        <location evidence="1">Nucleus</location>
    </subcellularLocation>
</comment>
<dbReference type="CDD" id="cd22647">
    <property type="entry name" value="CTF3_NTD_HEAT"/>
    <property type="match status" value="1"/>
</dbReference>
<dbReference type="GO" id="GO:0000070">
    <property type="term" value="P:mitotic sister chromatid segregation"/>
    <property type="evidence" value="ECO:0007669"/>
    <property type="project" value="TreeGrafter"/>
</dbReference>
<keyword evidence="6" id="KW-0137">Centromere</keyword>